<dbReference type="InterPro" id="IPR001296">
    <property type="entry name" value="Glyco_trans_1"/>
</dbReference>
<proteinExistence type="predicted"/>
<dbReference type="Pfam" id="PF00534">
    <property type="entry name" value="Glycos_transf_1"/>
    <property type="match status" value="1"/>
</dbReference>
<dbReference type="InterPro" id="IPR028098">
    <property type="entry name" value="Glyco_trans_4-like_N"/>
</dbReference>
<keyword evidence="1" id="KW-0328">Glycosyltransferase</keyword>
<dbReference type="EMBL" id="FOAZ01000006">
    <property type="protein sequence ID" value="SEL18935.1"/>
    <property type="molecule type" value="Genomic_DNA"/>
</dbReference>
<evidence type="ECO:0000256" key="1">
    <source>
        <dbReference type="ARBA" id="ARBA00022676"/>
    </source>
</evidence>
<dbReference type="GO" id="GO:1901137">
    <property type="term" value="P:carbohydrate derivative biosynthetic process"/>
    <property type="evidence" value="ECO:0007669"/>
    <property type="project" value="UniProtKB-ARBA"/>
</dbReference>
<sequence>MDSPGVLRPPSRESAPRALTATRAHVAFLSLRDLASPAAGGSELLIDKLAAGLARRGHPTTLVCGGPVSAERPYRVRRNGGPYSQFLTAPRAVRRLERVDLLVEVCNGLPYLAPAWSPRTPSLCLVNHVHRELWPLRYPWPIAALGRYAETVLLPRVHRGNLFVAVSESTAQALTDIGVSRDRIRVVTNGVEDVTEPAALLPKAPEPLFLALGRLAEYKRIDLLLRLWDRVRPVTGGTLVVAGDGPERERLEAMAGPRVLFTGRIDEQTKHELLCRAWLLLHPSQVEGWGLVVTEAAVRRTPTVGFRIPGLTDSVADGTTGLLAPTEGAFASAWAGLALDPARRRAMGAAARSCALGLRWHTTVDRFAAVVDEALHRAGRVARPGREGR</sequence>
<dbReference type="Pfam" id="PF13439">
    <property type="entry name" value="Glyco_transf_4"/>
    <property type="match status" value="1"/>
</dbReference>
<dbReference type="Gene3D" id="3.40.50.2000">
    <property type="entry name" value="Glycogen Phosphorylase B"/>
    <property type="match status" value="2"/>
</dbReference>
<dbReference type="SUPFAM" id="SSF53756">
    <property type="entry name" value="UDP-Glycosyltransferase/glycogen phosphorylase"/>
    <property type="match status" value="1"/>
</dbReference>
<evidence type="ECO:0000313" key="5">
    <source>
        <dbReference type="EMBL" id="SEL18935.1"/>
    </source>
</evidence>
<dbReference type="GO" id="GO:0016758">
    <property type="term" value="F:hexosyltransferase activity"/>
    <property type="evidence" value="ECO:0007669"/>
    <property type="project" value="TreeGrafter"/>
</dbReference>
<protein>
    <submittedName>
        <fullName evidence="5">Glycosyltransferase involved in cell wall bisynthesis</fullName>
    </submittedName>
</protein>
<name>A0A1H7N7I6_STRJI</name>
<evidence type="ECO:0000256" key="2">
    <source>
        <dbReference type="ARBA" id="ARBA00022679"/>
    </source>
</evidence>
<dbReference type="AlphaFoldDB" id="A0A1H7N7I6"/>
<keyword evidence="6" id="KW-1185">Reference proteome</keyword>
<dbReference type="RefSeq" id="WP_042451059.1">
    <property type="nucleotide sequence ID" value="NZ_BBPN01000021.1"/>
</dbReference>
<reference evidence="6" key="1">
    <citation type="submission" date="2016-10" db="EMBL/GenBank/DDBJ databases">
        <authorList>
            <person name="Varghese N."/>
        </authorList>
    </citation>
    <scope>NUCLEOTIDE SEQUENCE [LARGE SCALE GENOMIC DNA]</scope>
    <source>
        <strain evidence="6">DSM 45096 / BCRC 16803 / CGMCC 4.1857 / CIP 109030 / JCM 12277 / KCTC 19219 / NBRC 100920 / 33214</strain>
    </source>
</reference>
<accession>A0A1H7N7I6</accession>
<dbReference type="PANTHER" id="PTHR45947:SF3">
    <property type="entry name" value="SULFOQUINOVOSYL TRANSFERASE SQD2"/>
    <property type="match status" value="1"/>
</dbReference>
<dbReference type="CDD" id="cd03801">
    <property type="entry name" value="GT4_PimA-like"/>
    <property type="match status" value="1"/>
</dbReference>
<evidence type="ECO:0000259" key="4">
    <source>
        <dbReference type="Pfam" id="PF13439"/>
    </source>
</evidence>
<feature type="domain" description="Glycosyltransferase subfamily 4-like N-terminal" evidence="4">
    <location>
        <begin position="40"/>
        <end position="192"/>
    </location>
</feature>
<gene>
    <name evidence="5" type="ORF">SAMN05414137_106226</name>
</gene>
<dbReference type="OrthoDB" id="9806887at2"/>
<dbReference type="InterPro" id="IPR050194">
    <property type="entry name" value="Glycosyltransferase_grp1"/>
</dbReference>
<dbReference type="Proteomes" id="UP000183015">
    <property type="component" value="Unassembled WGS sequence"/>
</dbReference>
<feature type="domain" description="Glycosyl transferase family 1" evidence="3">
    <location>
        <begin position="200"/>
        <end position="352"/>
    </location>
</feature>
<dbReference type="STRING" id="235985.SAMN05414137_106226"/>
<organism evidence="5 6">
    <name type="scientific">Streptacidiphilus jiangxiensis</name>
    <dbReference type="NCBI Taxonomy" id="235985"/>
    <lineage>
        <taxon>Bacteria</taxon>
        <taxon>Bacillati</taxon>
        <taxon>Actinomycetota</taxon>
        <taxon>Actinomycetes</taxon>
        <taxon>Kitasatosporales</taxon>
        <taxon>Streptomycetaceae</taxon>
        <taxon>Streptacidiphilus</taxon>
    </lineage>
</organism>
<keyword evidence="2 5" id="KW-0808">Transferase</keyword>
<dbReference type="eggNOG" id="COG0438">
    <property type="taxonomic scope" value="Bacteria"/>
</dbReference>
<evidence type="ECO:0000259" key="3">
    <source>
        <dbReference type="Pfam" id="PF00534"/>
    </source>
</evidence>
<dbReference type="PANTHER" id="PTHR45947">
    <property type="entry name" value="SULFOQUINOVOSYL TRANSFERASE SQD2"/>
    <property type="match status" value="1"/>
</dbReference>
<evidence type="ECO:0000313" key="6">
    <source>
        <dbReference type="Proteomes" id="UP000183015"/>
    </source>
</evidence>